<dbReference type="Proteomes" id="UP000679179">
    <property type="component" value="Unassembled WGS sequence"/>
</dbReference>
<dbReference type="RefSeq" id="WP_212903845.1">
    <property type="nucleotide sequence ID" value="NZ_BOPZ01000013.1"/>
</dbReference>
<dbReference type="SUPFAM" id="SSF55961">
    <property type="entry name" value="Bet v1-like"/>
    <property type="match status" value="1"/>
</dbReference>
<dbReference type="Gene3D" id="3.30.530.20">
    <property type="match status" value="1"/>
</dbReference>
<evidence type="ECO:0000313" key="1">
    <source>
        <dbReference type="EMBL" id="GIM29142.1"/>
    </source>
</evidence>
<dbReference type="InterPro" id="IPR023393">
    <property type="entry name" value="START-like_dom_sf"/>
</dbReference>
<protein>
    <submittedName>
        <fullName evidence="1">Uncharacterized protein</fullName>
    </submittedName>
</protein>
<evidence type="ECO:0000313" key="2">
    <source>
        <dbReference type="Proteomes" id="UP000679179"/>
    </source>
</evidence>
<proteinExistence type="predicted"/>
<accession>A0A919RZ52</accession>
<dbReference type="AlphaFoldDB" id="A0A919RZ52"/>
<reference evidence="1" key="1">
    <citation type="submission" date="2021-03" db="EMBL/GenBank/DDBJ databases">
        <title>Taxonomic study of Clostridium polyendosporum from meadow-gley soil under rice.</title>
        <authorList>
            <person name="Kobayashi H."/>
            <person name="Tanizawa Y."/>
            <person name="Yagura M."/>
        </authorList>
    </citation>
    <scope>NUCLEOTIDE SEQUENCE</scope>
    <source>
        <strain evidence="1">JCM 30710</strain>
    </source>
</reference>
<name>A0A919RZ52_9CLOT</name>
<organism evidence="1 2">
    <name type="scientific">Clostridium polyendosporum</name>
    <dbReference type="NCBI Taxonomy" id="69208"/>
    <lineage>
        <taxon>Bacteria</taxon>
        <taxon>Bacillati</taxon>
        <taxon>Bacillota</taxon>
        <taxon>Clostridia</taxon>
        <taxon>Eubacteriales</taxon>
        <taxon>Clostridiaceae</taxon>
        <taxon>Clostridium</taxon>
    </lineage>
</organism>
<sequence>MGYICVEKIINAPLEKVWLIAGDFTKSPEPALPIEIVNKGDDTKMGVGCERKIYSGKAIFHERLEAIDPLNSITYILISGAPVKHYLGKVV</sequence>
<comment type="caution">
    <text evidence="1">The sequence shown here is derived from an EMBL/GenBank/DDBJ whole genome shotgun (WGS) entry which is preliminary data.</text>
</comment>
<keyword evidence="2" id="KW-1185">Reference proteome</keyword>
<dbReference type="EMBL" id="BOPZ01000013">
    <property type="protein sequence ID" value="GIM29142.1"/>
    <property type="molecule type" value="Genomic_DNA"/>
</dbReference>
<gene>
    <name evidence="1" type="ORF">CPJCM30710_18080</name>
</gene>